<dbReference type="PIRSF" id="PIRSF001500">
    <property type="entry name" value="Chor_mut_pdt_Ppr"/>
    <property type="match status" value="1"/>
</dbReference>
<protein>
    <recommendedName>
        <fullName evidence="2">prephenate dehydratase</fullName>
        <ecNumber evidence="2">4.2.1.51</ecNumber>
    </recommendedName>
</protein>
<feature type="domain" description="Prephenate dehydratase" evidence="7">
    <location>
        <begin position="4"/>
        <end position="179"/>
    </location>
</feature>
<dbReference type="CDD" id="cd04905">
    <property type="entry name" value="ACT_CM-PDT"/>
    <property type="match status" value="1"/>
</dbReference>
<evidence type="ECO:0000256" key="4">
    <source>
        <dbReference type="ARBA" id="ARBA00023141"/>
    </source>
</evidence>
<evidence type="ECO:0000256" key="5">
    <source>
        <dbReference type="ARBA" id="ARBA00023222"/>
    </source>
</evidence>
<evidence type="ECO:0000256" key="2">
    <source>
        <dbReference type="ARBA" id="ARBA00013147"/>
    </source>
</evidence>
<keyword evidence="3" id="KW-0028">Amino-acid biosynthesis</keyword>
<dbReference type="NCBIfam" id="NF008866">
    <property type="entry name" value="PRK11899.1"/>
    <property type="match status" value="1"/>
</dbReference>
<dbReference type="EMBL" id="UOEE01000063">
    <property type="protein sequence ID" value="VAV88379.1"/>
    <property type="molecule type" value="Genomic_DNA"/>
</dbReference>
<organism evidence="9">
    <name type="scientific">hydrothermal vent metagenome</name>
    <dbReference type="NCBI Taxonomy" id="652676"/>
    <lineage>
        <taxon>unclassified sequences</taxon>
        <taxon>metagenomes</taxon>
        <taxon>ecological metagenomes</taxon>
    </lineage>
</organism>
<name>A0A3B0R852_9ZZZZ</name>
<proteinExistence type="predicted"/>
<dbReference type="UniPathway" id="UPA00121">
    <property type="reaction ID" value="UER00345"/>
</dbReference>
<dbReference type="PANTHER" id="PTHR21022">
    <property type="entry name" value="PREPHENATE DEHYDRATASE P PROTEIN"/>
    <property type="match status" value="1"/>
</dbReference>
<dbReference type="PROSITE" id="PS51171">
    <property type="entry name" value="PREPHENATE_DEHYDR_3"/>
    <property type="match status" value="1"/>
</dbReference>
<accession>A0A3B0R852</accession>
<dbReference type="Gene3D" id="3.30.70.260">
    <property type="match status" value="1"/>
</dbReference>
<dbReference type="SUPFAM" id="SSF53850">
    <property type="entry name" value="Periplasmic binding protein-like II"/>
    <property type="match status" value="1"/>
</dbReference>
<dbReference type="InterPro" id="IPR008242">
    <property type="entry name" value="Chor_mutase/pphenate_deHydtase"/>
</dbReference>
<dbReference type="InterPro" id="IPR018528">
    <property type="entry name" value="Preph_deHydtase_CS"/>
</dbReference>
<keyword evidence="5" id="KW-0584">Phenylalanine biosynthesis</keyword>
<dbReference type="SUPFAM" id="SSF55021">
    <property type="entry name" value="ACT-like"/>
    <property type="match status" value="1"/>
</dbReference>
<dbReference type="CDD" id="cd13631">
    <property type="entry name" value="PBP2_Ct-PDT_like"/>
    <property type="match status" value="1"/>
</dbReference>
<keyword evidence="6 9" id="KW-0456">Lyase</keyword>
<dbReference type="InterPro" id="IPR045865">
    <property type="entry name" value="ACT-like_dom_sf"/>
</dbReference>
<dbReference type="PROSITE" id="PS51671">
    <property type="entry name" value="ACT"/>
    <property type="match status" value="1"/>
</dbReference>
<evidence type="ECO:0000313" key="9">
    <source>
        <dbReference type="EMBL" id="VAV88379.1"/>
    </source>
</evidence>
<feature type="domain" description="ACT" evidence="8">
    <location>
        <begin position="195"/>
        <end position="269"/>
    </location>
</feature>
<comment type="pathway">
    <text evidence="1">Amino-acid biosynthesis; L-phenylalanine biosynthesis; phenylpyruvate from prephenate: step 1/1.</text>
</comment>
<dbReference type="GO" id="GO:0005737">
    <property type="term" value="C:cytoplasm"/>
    <property type="evidence" value="ECO:0007669"/>
    <property type="project" value="TreeGrafter"/>
</dbReference>
<dbReference type="PROSITE" id="PS00857">
    <property type="entry name" value="PREPHENATE_DEHYDR_1"/>
    <property type="match status" value="1"/>
</dbReference>
<dbReference type="InterPro" id="IPR002912">
    <property type="entry name" value="ACT_dom"/>
</dbReference>
<evidence type="ECO:0000259" key="7">
    <source>
        <dbReference type="PROSITE" id="PS51171"/>
    </source>
</evidence>
<keyword evidence="4" id="KW-0057">Aromatic amino acid biosynthesis</keyword>
<dbReference type="GO" id="GO:0004664">
    <property type="term" value="F:prephenate dehydratase activity"/>
    <property type="evidence" value="ECO:0007669"/>
    <property type="project" value="UniProtKB-EC"/>
</dbReference>
<evidence type="ECO:0000256" key="6">
    <source>
        <dbReference type="ARBA" id="ARBA00023239"/>
    </source>
</evidence>
<dbReference type="EC" id="4.2.1.51" evidence="2"/>
<dbReference type="Gene3D" id="3.40.190.10">
    <property type="entry name" value="Periplasmic binding protein-like II"/>
    <property type="match status" value="2"/>
</dbReference>
<gene>
    <name evidence="9" type="ORF">MNBD_ALPHA06-1487</name>
</gene>
<dbReference type="PANTHER" id="PTHR21022:SF19">
    <property type="entry name" value="PREPHENATE DEHYDRATASE-RELATED"/>
    <property type="match status" value="1"/>
</dbReference>
<reference evidence="9" key="1">
    <citation type="submission" date="2018-06" db="EMBL/GenBank/DDBJ databases">
        <authorList>
            <person name="Zhirakovskaya E."/>
        </authorList>
    </citation>
    <scope>NUCLEOTIDE SEQUENCE</scope>
</reference>
<evidence type="ECO:0000259" key="8">
    <source>
        <dbReference type="PROSITE" id="PS51671"/>
    </source>
</evidence>
<evidence type="ECO:0000256" key="1">
    <source>
        <dbReference type="ARBA" id="ARBA00004741"/>
    </source>
</evidence>
<dbReference type="Pfam" id="PF00800">
    <property type="entry name" value="PDT"/>
    <property type="match status" value="1"/>
</dbReference>
<dbReference type="GO" id="GO:0009094">
    <property type="term" value="P:L-phenylalanine biosynthetic process"/>
    <property type="evidence" value="ECO:0007669"/>
    <property type="project" value="UniProtKB-UniPathway"/>
</dbReference>
<dbReference type="InterPro" id="IPR001086">
    <property type="entry name" value="Preph_deHydtase"/>
</dbReference>
<dbReference type="AlphaFoldDB" id="A0A3B0R852"/>
<evidence type="ECO:0000256" key="3">
    <source>
        <dbReference type="ARBA" id="ARBA00022605"/>
    </source>
</evidence>
<sequence>MSDKISYQGVPGAYSHLACLRHYPALQPLACESFEEAFSMVATGKAIKAMIPVENTLAGRVADIHYLLPSSNLEIAAEKFLPIQHQLLAKKGAKLTEIKRAHSHIMALGQCRLSLKELNIKPVHANDTAGAAQICAQASSLQDAAVASQLAGEIYGLEVLAANIEDATHNTTRFLVMRQQQQPTARQADMAYMTSFVFEVKNLPGALYKVMGGFATNGINMTKLESYQLGGSFTATRFFCDIVGHPEQANVAQALEEAGFFCKHLRMVGTYLADPFRQPKATQTTGNFDD</sequence>